<organism evidence="4">
    <name type="scientific">uncultured Caudovirales phage</name>
    <dbReference type="NCBI Taxonomy" id="2100421"/>
    <lineage>
        <taxon>Viruses</taxon>
        <taxon>Duplodnaviria</taxon>
        <taxon>Heunggongvirae</taxon>
        <taxon>Uroviricota</taxon>
        <taxon>Caudoviricetes</taxon>
        <taxon>Peduoviridae</taxon>
        <taxon>Maltschvirus</taxon>
        <taxon>Maltschvirus maltsch</taxon>
    </lineage>
</organism>
<evidence type="ECO:0000256" key="2">
    <source>
        <dbReference type="SAM" id="MobiDB-lite"/>
    </source>
</evidence>
<reference evidence="4" key="1">
    <citation type="submission" date="2020-04" db="EMBL/GenBank/DDBJ databases">
        <authorList>
            <person name="Chiriac C."/>
            <person name="Salcher M."/>
            <person name="Ghai R."/>
            <person name="Kavagutti S V."/>
        </authorList>
    </citation>
    <scope>NUCLEOTIDE SEQUENCE</scope>
</reference>
<accession>A0A6J5KJH6</accession>
<dbReference type="CDD" id="cd06470">
    <property type="entry name" value="ACD_IbpA-B_like"/>
    <property type="match status" value="1"/>
</dbReference>
<dbReference type="PANTHER" id="PTHR47062">
    <property type="match status" value="1"/>
</dbReference>
<dbReference type="Gene3D" id="2.60.40.790">
    <property type="match status" value="1"/>
</dbReference>
<feature type="region of interest" description="Disordered" evidence="2">
    <location>
        <begin position="1"/>
        <end position="27"/>
    </location>
</feature>
<protein>
    <submittedName>
        <fullName evidence="4">IbpA Molecular chaperone (Small heat shock protein)</fullName>
    </submittedName>
</protein>
<dbReference type="PROSITE" id="PS01031">
    <property type="entry name" value="SHSP"/>
    <property type="match status" value="1"/>
</dbReference>
<name>A0A6J5KJH6_9CAUD</name>
<dbReference type="Pfam" id="PF00011">
    <property type="entry name" value="HSP20"/>
    <property type="match status" value="1"/>
</dbReference>
<evidence type="ECO:0000313" key="4">
    <source>
        <dbReference type="EMBL" id="CAB4122264.1"/>
    </source>
</evidence>
<feature type="domain" description="SHSP" evidence="3">
    <location>
        <begin position="64"/>
        <end position="170"/>
    </location>
</feature>
<dbReference type="InterPro" id="IPR008978">
    <property type="entry name" value="HSP20-like_chaperone"/>
</dbReference>
<keyword evidence="1 4" id="KW-0346">Stress response</keyword>
<evidence type="ECO:0000259" key="3">
    <source>
        <dbReference type="PROSITE" id="PS01031"/>
    </source>
</evidence>
<sequence>MSIMPNTGGYPHGDPHKNRYTETSWGTKQPRMPEVTINSLFPQFNRWAIGFDPLLDTFKHISAEVKSSGYPPYNIYKNKDTYVLELAVAGFAREDITISVKELQLTVEGRLEASGQEPIHKGIATRDFKQDFVLAEYVVVKGAELKDGLLRITLEQELPVELQPKVIEIS</sequence>
<dbReference type="SUPFAM" id="SSF49764">
    <property type="entry name" value="HSP20-like chaperones"/>
    <property type="match status" value="1"/>
</dbReference>
<dbReference type="InterPro" id="IPR037913">
    <property type="entry name" value="ACD_IbpA/B"/>
</dbReference>
<dbReference type="EMBL" id="LR796157">
    <property type="protein sequence ID" value="CAB4122264.1"/>
    <property type="molecule type" value="Genomic_DNA"/>
</dbReference>
<dbReference type="InterPro" id="IPR002068">
    <property type="entry name" value="A-crystallin/Hsp20_dom"/>
</dbReference>
<dbReference type="PANTHER" id="PTHR47062:SF1">
    <property type="entry name" value="SMALL HEAT SHOCK PROTEIN IBPA"/>
    <property type="match status" value="1"/>
</dbReference>
<gene>
    <name evidence="4" type="ORF">UFOVP27_139</name>
</gene>
<evidence type="ECO:0000256" key="1">
    <source>
        <dbReference type="ARBA" id="ARBA00023016"/>
    </source>
</evidence>
<proteinExistence type="predicted"/>